<comment type="similarity">
    <text evidence="7">Belongs to the bacterial secretin family.</text>
</comment>
<gene>
    <name evidence="10" type="ORF">NX720_17530</name>
</gene>
<reference evidence="10" key="1">
    <citation type="submission" date="2022-10" db="EMBL/GenBank/DDBJ databases">
        <title>Completed Genome Sequence of two octocoral isolated bacterium, Endozoicomonas euniceicola EF212T and Endozoicomonas gorgoniicola PS125T.</title>
        <authorList>
            <person name="Chiou Y.-J."/>
            <person name="Chen Y.-H."/>
        </authorList>
    </citation>
    <scope>NUCLEOTIDE SEQUENCE</scope>
    <source>
        <strain evidence="10">EF212</strain>
    </source>
</reference>
<evidence type="ECO:0000256" key="7">
    <source>
        <dbReference type="RuleBase" id="RU004003"/>
    </source>
</evidence>
<dbReference type="InterPro" id="IPR013355">
    <property type="entry name" value="Pilus_4_PilQ"/>
</dbReference>
<keyword evidence="2 8" id="KW-0813">Transport</keyword>
<dbReference type="Proteomes" id="UP001163255">
    <property type="component" value="Chromosome"/>
</dbReference>
<dbReference type="SMART" id="SM00965">
    <property type="entry name" value="STN"/>
    <property type="match status" value="1"/>
</dbReference>
<dbReference type="RefSeq" id="WP_262596297.1">
    <property type="nucleotide sequence ID" value="NZ_CP103300.1"/>
</dbReference>
<dbReference type="EMBL" id="CP103300">
    <property type="protein sequence ID" value="UYM14679.1"/>
    <property type="molecule type" value="Genomic_DNA"/>
</dbReference>
<proteinExistence type="inferred from homology"/>
<evidence type="ECO:0000256" key="1">
    <source>
        <dbReference type="ARBA" id="ARBA00004370"/>
    </source>
</evidence>
<protein>
    <submittedName>
        <fullName evidence="10">Type IV pilus secretin PilQ family protein</fullName>
    </submittedName>
</protein>
<keyword evidence="11" id="KW-1185">Reference proteome</keyword>
<dbReference type="Pfam" id="PF11741">
    <property type="entry name" value="AMIN"/>
    <property type="match status" value="1"/>
</dbReference>
<dbReference type="InterPro" id="IPR038591">
    <property type="entry name" value="NolW-like_sf"/>
</dbReference>
<dbReference type="InterPro" id="IPR005644">
    <property type="entry name" value="NolW-like"/>
</dbReference>
<dbReference type="Pfam" id="PF03958">
    <property type="entry name" value="Secretin_N"/>
    <property type="match status" value="1"/>
</dbReference>
<evidence type="ECO:0000259" key="9">
    <source>
        <dbReference type="SMART" id="SM00965"/>
    </source>
</evidence>
<dbReference type="Gene3D" id="2.60.40.3470">
    <property type="match status" value="1"/>
</dbReference>
<keyword evidence="4" id="KW-0653">Protein transport</keyword>
<evidence type="ECO:0000256" key="4">
    <source>
        <dbReference type="ARBA" id="ARBA00022927"/>
    </source>
</evidence>
<dbReference type="PANTHER" id="PTHR30604:SF1">
    <property type="entry name" value="DNA UTILIZATION PROTEIN HOFQ"/>
    <property type="match status" value="1"/>
</dbReference>
<dbReference type="NCBIfam" id="TIGR02515">
    <property type="entry name" value="IV_pilus_PilQ"/>
    <property type="match status" value="1"/>
</dbReference>
<dbReference type="Pfam" id="PF07660">
    <property type="entry name" value="STN"/>
    <property type="match status" value="1"/>
</dbReference>
<organism evidence="10 11">
    <name type="scientific">Endozoicomonas euniceicola</name>
    <dbReference type="NCBI Taxonomy" id="1234143"/>
    <lineage>
        <taxon>Bacteria</taxon>
        <taxon>Pseudomonadati</taxon>
        <taxon>Pseudomonadota</taxon>
        <taxon>Gammaproteobacteria</taxon>
        <taxon>Oceanospirillales</taxon>
        <taxon>Endozoicomonadaceae</taxon>
        <taxon>Endozoicomonas</taxon>
    </lineage>
</organism>
<feature type="domain" description="Secretin/TonB short N-terminal" evidence="9">
    <location>
        <begin position="303"/>
        <end position="351"/>
    </location>
</feature>
<dbReference type="InterPro" id="IPR001775">
    <property type="entry name" value="GspD/PilQ"/>
</dbReference>
<evidence type="ECO:0000313" key="11">
    <source>
        <dbReference type="Proteomes" id="UP001163255"/>
    </source>
</evidence>
<evidence type="ECO:0000256" key="2">
    <source>
        <dbReference type="ARBA" id="ARBA00022448"/>
    </source>
</evidence>
<evidence type="ECO:0000256" key="8">
    <source>
        <dbReference type="RuleBase" id="RU004004"/>
    </source>
</evidence>
<dbReference type="Pfam" id="PF00263">
    <property type="entry name" value="Secretin"/>
    <property type="match status" value="1"/>
</dbReference>
<keyword evidence="6" id="KW-0998">Cell outer membrane</keyword>
<dbReference type="Gene3D" id="3.30.1370.130">
    <property type="match status" value="1"/>
</dbReference>
<dbReference type="PRINTS" id="PR00811">
    <property type="entry name" value="BCTERIALGSPD"/>
</dbReference>
<dbReference type="InterPro" id="IPR051808">
    <property type="entry name" value="Type_IV_pilus_biogenesis"/>
</dbReference>
<evidence type="ECO:0000313" key="10">
    <source>
        <dbReference type="EMBL" id="UYM14679.1"/>
    </source>
</evidence>
<dbReference type="InterPro" id="IPR021731">
    <property type="entry name" value="AMIN_dom"/>
</dbReference>
<comment type="subcellular location">
    <subcellularLocation>
        <location evidence="8">Cell outer membrane</location>
    </subcellularLocation>
    <subcellularLocation>
        <location evidence="1">Membrane</location>
    </subcellularLocation>
</comment>
<evidence type="ECO:0000256" key="3">
    <source>
        <dbReference type="ARBA" id="ARBA00022729"/>
    </source>
</evidence>
<keyword evidence="3" id="KW-0732">Signal</keyword>
<dbReference type="Gene3D" id="3.30.1370.120">
    <property type="match status" value="1"/>
</dbReference>
<dbReference type="InterPro" id="IPR004846">
    <property type="entry name" value="T2SS/T3SS_dom"/>
</dbReference>
<accession>A0ABY6GQK5</accession>
<evidence type="ECO:0000256" key="5">
    <source>
        <dbReference type="ARBA" id="ARBA00023136"/>
    </source>
</evidence>
<evidence type="ECO:0000256" key="6">
    <source>
        <dbReference type="ARBA" id="ARBA00023237"/>
    </source>
</evidence>
<dbReference type="InterPro" id="IPR011662">
    <property type="entry name" value="Secretin/TonB_short_N"/>
</dbReference>
<name>A0ABY6GQK5_9GAMM</name>
<sequence>MNTKPVVQTSAAILLFVLLAWMPTSVWAVTLKKMDAGSLPGGMVELKLTFDGPAPQAKGYSVDQPPRISIDLPYTRSTLAKYNEIGFDNAHSVTVLEAGDRTRLVVNLRSPTSFSTKKDGSTLYVYLGADSQQRAYSDDPGLSPMVAESGAPMAEPGGRGITHIDFQRGEEGEGNVVITLANADIPMDMNEMAGRIRLEFQGNVLPGRLRNRLDVMDFATPVKYIDAKTEDGNAVVIIEPKGEFDYLAYQADNVVTVSVKPASFQNYNRGRRGLSYKGDKLSLNFQDIKVREVLQLIADFTDLNLVASDTVTGNVTLRLQNVPWDQALDIVLKAKGLDKRQEGNVLTVAPAEEIAARERQQLENDKQIRELAPVYTDLIQINYADASEISDVLSGGGDDSGLLTDRGSVQVVARTNSLLVKDTQEKLDEIRALITRLDIPVQQVMIEARIVNINSNYSRELGVKWSGGKKLTPGQSNRAIGIGGNGTNAGLGSGDSDPSSGVGDKPFVDFGVTGTNAASLAIGFATNSTILNLELSAILSDGGGEAVSQPKVITADKTMAVIKAGKEIPYEEKTSSGATSVAFKDAVLSLEVTPQITPEGSIIMDVKVTNDSEGDPAPNGVPTINKNEVNTQVLVKDGATVVLGGVFTQSKNNTTAKVPLLGDIPYVGALFRKKTNKDTKAELMIFITPRIINENVALR</sequence>
<dbReference type="PANTHER" id="PTHR30604">
    <property type="entry name" value="PROTEIN TRANSPORT PROTEIN HOFQ"/>
    <property type="match status" value="1"/>
</dbReference>
<keyword evidence="5" id="KW-0472">Membrane</keyword>